<feature type="domain" description="DUF1553" evidence="2">
    <location>
        <begin position="458"/>
        <end position="712"/>
    </location>
</feature>
<name>A0A4R5W2M6_9BURK</name>
<proteinExistence type="predicted"/>
<sequence length="767" mass="85984">MIAATVTAVADDKKLIADDTKVTPATQASASAASKSWAYLPITNPTEPSVKQKNWVRTPIDAFILAKLEEKNLKPSADADRGTYIRRATLDAWGILPSPEEVKAFQNDKSPQAYEKLVDRLLASPHFGERQGRRWLDLARYADSGGFQNDVTRPNNWRYRDYVIKAFNEDKPFDRFIQEQIAGDELFPTDQEAKIATGFLAGYPDNPNSRDLVQRKYEIATDMTDLVGETFLAATIGCARCHNHKADKVSQKEYFQLQAFFANTSVDEKVPLAKGSETLWDEKYQKQQAAYREATKDIRAKQKAILDSIRDVAYKYHKERYLTDSREAIFKPESEWTPLDRWVNFRLKSVTTDADIVAFLKLSAEDKDSAEFNADNIPKWKEYEKLTAELKKFDKLKPASGSNQITTLTELNHPDSPATNIRFGGIHERPTDEVQPATPALWAGPKVEIKPTETSSGRRSALAAWIASPENPLTARVLVNRVWAQYFATGIVSTVSDFGRAGQKPTNPELLDYLASNFIKQGWSVKKLEREILLSSVYRQSSEERKDALKVDPDNKLLAVYPRKRLEAEEIRDSLLFASGEIVDIVGGPAVFPQVPSNLGAGNLWQEPSDPSDLKRRSIYTFVRRSVPYPLTQTFDPADPSHAHAKRDVTTTPLQALTLFNSDVVFGWSQALAGRVIREAGNNETAQLNKLYEVLFAREPNKAEAALLKQFLNSDEKLIEGKASNGKFEVALPTGLTAKTPINPIRAAAFVDLVHTVANSNDFAYRF</sequence>
<dbReference type="EMBL" id="SMYL01000003">
    <property type="protein sequence ID" value="TDK66676.1"/>
    <property type="molecule type" value="Genomic_DNA"/>
</dbReference>
<dbReference type="Pfam" id="PF07583">
    <property type="entry name" value="PSCyt2"/>
    <property type="match status" value="1"/>
</dbReference>
<reference evidence="3 4" key="1">
    <citation type="submission" date="2019-03" db="EMBL/GenBank/DDBJ databases">
        <title>Sapientia aquatica gen. nov., sp. nov., isolated from a crater lake.</title>
        <authorList>
            <person name="Felfoldi T."/>
            <person name="Szabo A."/>
            <person name="Toth E."/>
            <person name="Schumann P."/>
            <person name="Keki Z."/>
            <person name="Marialigeti K."/>
            <person name="Mathe I."/>
        </authorList>
    </citation>
    <scope>NUCLEOTIDE SEQUENCE [LARGE SCALE GENOMIC DNA]</scope>
    <source>
        <strain evidence="3 4">SA-152</strain>
    </source>
</reference>
<dbReference type="InterPro" id="IPR011444">
    <property type="entry name" value="DUF1549"/>
</dbReference>
<dbReference type="Pfam" id="PF07587">
    <property type="entry name" value="PSD1"/>
    <property type="match status" value="1"/>
</dbReference>
<dbReference type="PANTHER" id="PTHR35889:SF3">
    <property type="entry name" value="F-BOX DOMAIN-CONTAINING PROTEIN"/>
    <property type="match status" value="1"/>
</dbReference>
<evidence type="ECO:0000259" key="2">
    <source>
        <dbReference type="Pfam" id="PF07587"/>
    </source>
</evidence>
<accession>A0A4R5W2M6</accession>
<evidence type="ECO:0000313" key="3">
    <source>
        <dbReference type="EMBL" id="TDK66676.1"/>
    </source>
</evidence>
<evidence type="ECO:0000259" key="1">
    <source>
        <dbReference type="Pfam" id="PF07583"/>
    </source>
</evidence>
<dbReference type="AlphaFoldDB" id="A0A4R5W2M6"/>
<comment type="caution">
    <text evidence="3">The sequence shown here is derived from an EMBL/GenBank/DDBJ whole genome shotgun (WGS) entry which is preliminary data.</text>
</comment>
<dbReference type="OrthoDB" id="127107at2"/>
<protein>
    <submittedName>
        <fullName evidence="3">DUF1553 domain-containing protein</fullName>
    </submittedName>
</protein>
<evidence type="ECO:0000313" key="4">
    <source>
        <dbReference type="Proteomes" id="UP000294829"/>
    </source>
</evidence>
<dbReference type="Proteomes" id="UP000294829">
    <property type="component" value="Unassembled WGS sequence"/>
</dbReference>
<feature type="domain" description="DUF1549" evidence="1">
    <location>
        <begin position="59"/>
        <end position="264"/>
    </location>
</feature>
<organism evidence="3 4">
    <name type="scientific">Sapientia aquatica</name>
    <dbReference type="NCBI Taxonomy" id="1549640"/>
    <lineage>
        <taxon>Bacteria</taxon>
        <taxon>Pseudomonadati</taxon>
        <taxon>Pseudomonadota</taxon>
        <taxon>Betaproteobacteria</taxon>
        <taxon>Burkholderiales</taxon>
        <taxon>Oxalobacteraceae</taxon>
        <taxon>Sapientia</taxon>
    </lineage>
</organism>
<gene>
    <name evidence="3" type="ORF">E2I14_08390</name>
</gene>
<dbReference type="PANTHER" id="PTHR35889">
    <property type="entry name" value="CYCLOINULO-OLIGOSACCHARIDE FRUCTANOTRANSFERASE-RELATED"/>
    <property type="match status" value="1"/>
</dbReference>
<keyword evidence="4" id="KW-1185">Reference proteome</keyword>
<dbReference type="InterPro" id="IPR022655">
    <property type="entry name" value="DUF1553"/>
</dbReference>